<dbReference type="InterPro" id="IPR014729">
    <property type="entry name" value="Rossmann-like_a/b/a_fold"/>
</dbReference>
<keyword evidence="1 4" id="KW-0285">Flavoprotein</keyword>
<dbReference type="Gene3D" id="3.40.50.620">
    <property type="entry name" value="HUPs"/>
    <property type="match status" value="1"/>
</dbReference>
<evidence type="ECO:0000259" key="7">
    <source>
        <dbReference type="PROSITE" id="PS51645"/>
    </source>
</evidence>
<dbReference type="PROSITE" id="PS00394">
    <property type="entry name" value="DNA_PHOTOLYASES_1_1"/>
    <property type="match status" value="1"/>
</dbReference>
<evidence type="ECO:0000256" key="5">
    <source>
        <dbReference type="PIRSR" id="PIRSR602081-2"/>
    </source>
</evidence>
<protein>
    <submittedName>
        <fullName evidence="8">Deoxyribodipyrimidine photo-lyase</fullName>
        <ecNumber evidence="8">4.1.99.3</ecNumber>
    </submittedName>
</protein>
<dbReference type="GO" id="GO:0071949">
    <property type="term" value="F:FAD binding"/>
    <property type="evidence" value="ECO:0007669"/>
    <property type="project" value="TreeGrafter"/>
</dbReference>
<feature type="site" description="Electron transfer via tryptophanyl radical" evidence="5">
    <location>
        <position position="279"/>
    </location>
</feature>
<feature type="binding site" evidence="4">
    <location>
        <position position="245"/>
    </location>
    <ligand>
        <name>FAD</name>
        <dbReference type="ChEBI" id="CHEBI:57692"/>
    </ligand>
</feature>
<dbReference type="InterPro" id="IPR002081">
    <property type="entry name" value="Cryptochrome/DNA_photolyase_1"/>
</dbReference>
<dbReference type="PROSITE" id="PS51645">
    <property type="entry name" value="PHR_CRY_ALPHA_BETA"/>
    <property type="match status" value="1"/>
</dbReference>
<dbReference type="PANTHER" id="PTHR11455">
    <property type="entry name" value="CRYPTOCHROME"/>
    <property type="match status" value="1"/>
</dbReference>
<dbReference type="AlphaFoldDB" id="A0A2H5XBU4"/>
<dbReference type="SUPFAM" id="SSF52425">
    <property type="entry name" value="Cryptochrome/photolyase, N-terminal domain"/>
    <property type="match status" value="1"/>
</dbReference>
<dbReference type="Pfam" id="PF00875">
    <property type="entry name" value="DNA_photolyase"/>
    <property type="match status" value="1"/>
</dbReference>
<evidence type="ECO:0000313" key="9">
    <source>
        <dbReference type="Proteomes" id="UP000236173"/>
    </source>
</evidence>
<dbReference type="PROSITE" id="PS00691">
    <property type="entry name" value="DNA_PHOTOLYASES_1_2"/>
    <property type="match status" value="1"/>
</dbReference>
<dbReference type="GO" id="GO:0003677">
    <property type="term" value="F:DNA binding"/>
    <property type="evidence" value="ECO:0007669"/>
    <property type="project" value="TreeGrafter"/>
</dbReference>
<dbReference type="GO" id="GO:0003904">
    <property type="term" value="F:deoxyribodipyrimidine photo-lyase activity"/>
    <property type="evidence" value="ECO:0007669"/>
    <property type="project" value="UniProtKB-EC"/>
</dbReference>
<dbReference type="InterPro" id="IPR036155">
    <property type="entry name" value="Crypto/Photolyase_N_sf"/>
</dbReference>
<feature type="site" description="Electron transfer via tryptophanyl radical" evidence="5">
    <location>
        <position position="332"/>
    </location>
</feature>
<proteinExistence type="inferred from homology"/>
<organism evidence="8 9">
    <name type="scientific">Candidatus Fervidibacter japonicus</name>
    <dbReference type="NCBI Taxonomy" id="2035412"/>
    <lineage>
        <taxon>Bacteria</taxon>
        <taxon>Candidatus Fervidibacterota</taxon>
        <taxon>Candidatus Fervidibacter</taxon>
    </lineage>
</organism>
<dbReference type="EC" id="4.1.99.3" evidence="8"/>
<comment type="cofactor">
    <cofactor evidence="4">
        <name>FAD</name>
        <dbReference type="ChEBI" id="CHEBI:57692"/>
    </cofactor>
    <text evidence="4">Binds 1 FAD per subunit.</text>
</comment>
<dbReference type="SUPFAM" id="SSF48173">
    <property type="entry name" value="Cryptochrome/photolyase FAD-binding domain"/>
    <property type="match status" value="1"/>
</dbReference>
<dbReference type="GO" id="GO:0009416">
    <property type="term" value="P:response to light stimulus"/>
    <property type="evidence" value="ECO:0007669"/>
    <property type="project" value="TreeGrafter"/>
</dbReference>
<comment type="similarity">
    <text evidence="6">Belongs to the DNA photolyase family.</text>
</comment>
<evidence type="ECO:0000256" key="2">
    <source>
        <dbReference type="ARBA" id="ARBA00022827"/>
    </source>
</evidence>
<keyword evidence="8" id="KW-0456">Lyase</keyword>
<keyword evidence="3 6" id="KW-0157">Chromophore</keyword>
<dbReference type="Gene3D" id="1.10.579.10">
    <property type="entry name" value="DNA Cyclobutane Dipyrimidine Photolyase, subunit A, domain 3"/>
    <property type="match status" value="1"/>
</dbReference>
<feature type="binding site" evidence="4">
    <location>
        <position position="205"/>
    </location>
    <ligand>
        <name>FAD</name>
        <dbReference type="ChEBI" id="CHEBI:57692"/>
    </ligand>
</feature>
<evidence type="ECO:0000256" key="1">
    <source>
        <dbReference type="ARBA" id="ARBA00022630"/>
    </source>
</evidence>
<feature type="binding site" evidence="4">
    <location>
        <begin position="217"/>
        <end position="221"/>
    </location>
    <ligand>
        <name>FAD</name>
        <dbReference type="ChEBI" id="CHEBI:57692"/>
    </ligand>
</feature>
<dbReference type="PRINTS" id="PR00147">
    <property type="entry name" value="DNAPHOTLYASE"/>
</dbReference>
<accession>A0A2H5XBU4</accession>
<dbReference type="GO" id="GO:0006950">
    <property type="term" value="P:response to stress"/>
    <property type="evidence" value="ECO:0007669"/>
    <property type="project" value="UniProtKB-ARBA"/>
</dbReference>
<evidence type="ECO:0000256" key="4">
    <source>
        <dbReference type="PIRSR" id="PIRSR602081-1"/>
    </source>
</evidence>
<dbReference type="InterPro" id="IPR018394">
    <property type="entry name" value="DNA_photolyase_1_CS_C"/>
</dbReference>
<dbReference type="Pfam" id="PF03441">
    <property type="entry name" value="FAD_binding_7"/>
    <property type="match status" value="1"/>
</dbReference>
<evidence type="ECO:0000313" key="8">
    <source>
        <dbReference type="EMBL" id="GBC98634.1"/>
    </source>
</evidence>
<dbReference type="Proteomes" id="UP000236173">
    <property type="component" value="Unassembled WGS sequence"/>
</dbReference>
<dbReference type="EMBL" id="BEHT01000013">
    <property type="protein sequence ID" value="GBC98634.1"/>
    <property type="molecule type" value="Genomic_DNA"/>
</dbReference>
<dbReference type="InterPro" id="IPR006050">
    <property type="entry name" value="DNA_photolyase_N"/>
</dbReference>
<evidence type="ECO:0000256" key="6">
    <source>
        <dbReference type="RuleBase" id="RU004182"/>
    </source>
</evidence>
<feature type="site" description="Electron transfer via tryptophanyl radical" evidence="5">
    <location>
        <position position="355"/>
    </location>
</feature>
<feature type="binding site" evidence="4">
    <location>
        <begin position="248"/>
        <end position="255"/>
    </location>
    <ligand>
        <name>FAD</name>
        <dbReference type="ChEBI" id="CHEBI:57692"/>
    </ligand>
</feature>
<feature type="binding site" evidence="4">
    <location>
        <begin position="345"/>
        <end position="347"/>
    </location>
    <ligand>
        <name>FAD</name>
        <dbReference type="ChEBI" id="CHEBI:57692"/>
    </ligand>
</feature>
<dbReference type="InterPro" id="IPR036134">
    <property type="entry name" value="Crypto/Photolyase_FAD-like_sf"/>
</dbReference>
<sequence length="446" mass="52472">MRIVSIVRRELRLHDNPLWQGADDHEIVPLFVLDDFNQREHGDNLRALFFFALNELRQQIAMRGGHLYCIRAEQQAAFLAAVKPDLVRFCEDHEPHSRERDAALIRLLDRMGFRYTVLRDSTLTPVPEKPFATFTQFYKRHFLPSLQGKGTPGYPVPRRFNTPCISFPETTLPQVQSEAARHWCASEAEVLRRWRHYAQHHLPAYERTRNFLTTTASSRMSPYIRCGLISLRRLYRDALEVSEAFVRELAWRDFYVHLLCHYPETATREWRSEWRGFAWRHDDRDFARWCAGQTGFPLVDAAMRQLKQDGWIPNRVRMVVASFLTKQLRIDWRWGERHFYRHLVDADLAQNVGNWQWVAGCGADAASYFRIFNPLLQARKFDPEGDYIRQFVPELRHVPTQALFDASLLRQHAPDYPPPMVDLDETRVAFQSVVRAHFSALKPIDK</sequence>
<evidence type="ECO:0000256" key="3">
    <source>
        <dbReference type="ARBA" id="ARBA00022991"/>
    </source>
</evidence>
<feature type="domain" description="Photolyase/cryptochrome alpha/beta" evidence="7">
    <location>
        <begin position="1"/>
        <end position="123"/>
    </location>
</feature>
<gene>
    <name evidence="8" type="primary">phrA</name>
    <name evidence="8" type="ORF">HRbin17_01148</name>
</gene>
<dbReference type="PANTHER" id="PTHR11455:SF9">
    <property type="entry name" value="CRYPTOCHROME CIRCADIAN CLOCK 5 ISOFORM X1"/>
    <property type="match status" value="1"/>
</dbReference>
<name>A0A2H5XBU4_9BACT</name>
<reference evidence="9" key="1">
    <citation type="submission" date="2017-09" db="EMBL/GenBank/DDBJ databases">
        <title>Metaegenomics of thermophilic ammonia-oxidizing enrichment culture.</title>
        <authorList>
            <person name="Kato S."/>
            <person name="Suzuki K."/>
        </authorList>
    </citation>
    <scope>NUCLEOTIDE SEQUENCE [LARGE SCALE GENOMIC DNA]</scope>
</reference>
<dbReference type="InterPro" id="IPR005101">
    <property type="entry name" value="Cryptochr/Photolyase_FAD-bd"/>
</dbReference>
<comment type="caution">
    <text evidence="8">The sequence shown here is derived from an EMBL/GenBank/DDBJ whole genome shotgun (WGS) entry which is preliminary data.</text>
</comment>
<keyword evidence="2 4" id="KW-0274">FAD</keyword>
<dbReference type="GO" id="GO:0006139">
    <property type="term" value="P:nucleobase-containing compound metabolic process"/>
    <property type="evidence" value="ECO:0007669"/>
    <property type="project" value="UniProtKB-ARBA"/>
</dbReference>
<dbReference type="Gene3D" id="1.25.40.80">
    <property type="match status" value="1"/>
</dbReference>